<dbReference type="Pfam" id="PF00172">
    <property type="entry name" value="Zn_clus"/>
    <property type="match status" value="1"/>
</dbReference>
<evidence type="ECO:0000313" key="9">
    <source>
        <dbReference type="Proteomes" id="UP000256328"/>
    </source>
</evidence>
<organism evidence="8 9">
    <name type="scientific">Coleophoma crateriformis</name>
    <dbReference type="NCBI Taxonomy" id="565419"/>
    <lineage>
        <taxon>Eukaryota</taxon>
        <taxon>Fungi</taxon>
        <taxon>Dikarya</taxon>
        <taxon>Ascomycota</taxon>
        <taxon>Pezizomycotina</taxon>
        <taxon>Leotiomycetes</taxon>
        <taxon>Helotiales</taxon>
        <taxon>Dermateaceae</taxon>
        <taxon>Coleophoma</taxon>
    </lineage>
</organism>
<evidence type="ECO:0000256" key="1">
    <source>
        <dbReference type="ARBA" id="ARBA00022723"/>
    </source>
</evidence>
<keyword evidence="1" id="KW-0479">Metal-binding</keyword>
<keyword evidence="9" id="KW-1185">Reference proteome</keyword>
<evidence type="ECO:0000256" key="3">
    <source>
        <dbReference type="ARBA" id="ARBA00023015"/>
    </source>
</evidence>
<dbReference type="PROSITE" id="PS50048">
    <property type="entry name" value="ZN2_CY6_FUNGAL_2"/>
    <property type="match status" value="1"/>
</dbReference>
<dbReference type="PANTHER" id="PTHR36206:SF4">
    <property type="entry name" value="HYPOTHETICAL CONSERVED PROTEIN (EUROFUNG)-RELATED"/>
    <property type="match status" value="1"/>
</dbReference>
<dbReference type="PROSITE" id="PS00463">
    <property type="entry name" value="ZN2_CY6_FUNGAL_1"/>
    <property type="match status" value="1"/>
</dbReference>
<reference evidence="8 9" key="1">
    <citation type="journal article" date="2018" name="IMA Fungus">
        <title>IMA Genome-F 9: Draft genome sequence of Annulohypoxylon stygium, Aspergillus mulundensis, Berkeleyomyces basicola (syn. Thielaviopsis basicola), Ceratocystis smalleyi, two Cercospora beticola strains, Coleophoma cylindrospora, Fusarium fracticaudum, Phialophora cf. hyalina, and Morchella septimelata.</title>
        <authorList>
            <person name="Wingfield B.D."/>
            <person name="Bills G.F."/>
            <person name="Dong Y."/>
            <person name="Huang W."/>
            <person name="Nel W.J."/>
            <person name="Swalarsk-Parry B.S."/>
            <person name="Vaghefi N."/>
            <person name="Wilken P.M."/>
            <person name="An Z."/>
            <person name="de Beer Z.W."/>
            <person name="De Vos L."/>
            <person name="Chen L."/>
            <person name="Duong T.A."/>
            <person name="Gao Y."/>
            <person name="Hammerbacher A."/>
            <person name="Kikkert J.R."/>
            <person name="Li Y."/>
            <person name="Li H."/>
            <person name="Li K."/>
            <person name="Li Q."/>
            <person name="Liu X."/>
            <person name="Ma X."/>
            <person name="Naidoo K."/>
            <person name="Pethybridge S.J."/>
            <person name="Sun J."/>
            <person name="Steenkamp E.T."/>
            <person name="van der Nest M.A."/>
            <person name="van Wyk S."/>
            <person name="Wingfield M.J."/>
            <person name="Xiong C."/>
            <person name="Yue Q."/>
            <person name="Zhang X."/>
        </authorList>
    </citation>
    <scope>NUCLEOTIDE SEQUENCE [LARGE SCALE GENOMIC DNA]</scope>
    <source>
        <strain evidence="8 9">BP5796</strain>
    </source>
</reference>
<dbReference type="SUPFAM" id="SSF57701">
    <property type="entry name" value="Zn2/Cys6 DNA-binding domain"/>
    <property type="match status" value="1"/>
</dbReference>
<dbReference type="InterPro" id="IPR052360">
    <property type="entry name" value="Transcr_Regulatory_Proteins"/>
</dbReference>
<protein>
    <recommendedName>
        <fullName evidence="7">Zn(2)-C6 fungal-type domain-containing protein</fullName>
    </recommendedName>
</protein>
<evidence type="ECO:0000256" key="2">
    <source>
        <dbReference type="ARBA" id="ARBA00022833"/>
    </source>
</evidence>
<sequence length="494" mass="56042">MPKVAKGRRQRAYHSKTQTGCLTCRKRRVKCDEAKPFCRKCTVGGRICDNRHYIRPLCPPQLDTISVLAGPSFDLAIYASPESRRSVAFFMQRTRHQQAGFFGSDFWERLVLQAAYHEPAIRHTIVAIGSLHELLERRSVIQDADKVFALEQYNLGMRYLLLPLSKNGERGVDNIQGNHASAGAHIRSGAKLLREISYDQRKGVIHHQVLGLKADKDSYVSLDVISRMYGRMCPDISLWIGAHDFERYEEFFSTETTEEVHPVFWSIEEAKNVFEYGRVLLLSNLSSLLPFNSVNSSTAAEPDSRHFETIMSRYSLVLQAYVRSRSLYFTREEDIAISVLRLNMLSSYLSVYMEHSPPHKKASWKDFMPHIMEMIELSEKIFSSTSTGTNQSSATCFCLDMGTVCPLYTLGSQCGDPTIRRKVIVLLRSSLRQEAFWNSFLAAEAIERIMKTEESVSSGTECLDDSHQVISLGIEPLKLDGKGGWAKQVLRGEL</sequence>
<comment type="caution">
    <text evidence="8">The sequence shown here is derived from an EMBL/GenBank/DDBJ whole genome shotgun (WGS) entry which is preliminary data.</text>
</comment>
<dbReference type="Gene3D" id="4.10.240.10">
    <property type="entry name" value="Zn(2)-C6 fungal-type DNA-binding domain"/>
    <property type="match status" value="1"/>
</dbReference>
<keyword evidence="4" id="KW-0238">DNA-binding</keyword>
<dbReference type="Proteomes" id="UP000256328">
    <property type="component" value="Unassembled WGS sequence"/>
</dbReference>
<dbReference type="GO" id="GO:0003677">
    <property type="term" value="F:DNA binding"/>
    <property type="evidence" value="ECO:0007669"/>
    <property type="project" value="UniProtKB-KW"/>
</dbReference>
<dbReference type="SMART" id="SM00066">
    <property type="entry name" value="GAL4"/>
    <property type="match status" value="1"/>
</dbReference>
<evidence type="ECO:0000256" key="6">
    <source>
        <dbReference type="ARBA" id="ARBA00023242"/>
    </source>
</evidence>
<keyword evidence="5" id="KW-0804">Transcription</keyword>
<dbReference type="EMBL" id="PDLN01000005">
    <property type="protein sequence ID" value="RDW86032.1"/>
    <property type="molecule type" value="Genomic_DNA"/>
</dbReference>
<gene>
    <name evidence="8" type="ORF">BP5796_04357</name>
</gene>
<name>A0A3D8SID1_9HELO</name>
<dbReference type="GO" id="GO:0000981">
    <property type="term" value="F:DNA-binding transcription factor activity, RNA polymerase II-specific"/>
    <property type="evidence" value="ECO:0007669"/>
    <property type="project" value="InterPro"/>
</dbReference>
<dbReference type="PANTHER" id="PTHR36206">
    <property type="entry name" value="ASPERCRYPTIN BIOSYNTHESIS CLUSTER-SPECIFIC TRANSCRIPTION REGULATOR ATNN-RELATED"/>
    <property type="match status" value="1"/>
</dbReference>
<evidence type="ECO:0000256" key="5">
    <source>
        <dbReference type="ARBA" id="ARBA00023163"/>
    </source>
</evidence>
<keyword evidence="6" id="KW-0539">Nucleus</keyword>
<evidence type="ECO:0000256" key="4">
    <source>
        <dbReference type="ARBA" id="ARBA00023125"/>
    </source>
</evidence>
<accession>A0A3D8SID1</accession>
<keyword evidence="3" id="KW-0805">Transcription regulation</keyword>
<keyword evidence="2" id="KW-0862">Zinc</keyword>
<dbReference type="OrthoDB" id="3598904at2759"/>
<evidence type="ECO:0000313" key="8">
    <source>
        <dbReference type="EMBL" id="RDW86032.1"/>
    </source>
</evidence>
<feature type="domain" description="Zn(2)-C6 fungal-type" evidence="7">
    <location>
        <begin position="20"/>
        <end position="48"/>
    </location>
</feature>
<dbReference type="InterPro" id="IPR036864">
    <property type="entry name" value="Zn2-C6_fun-type_DNA-bd_sf"/>
</dbReference>
<dbReference type="InterPro" id="IPR001138">
    <property type="entry name" value="Zn2Cys6_DnaBD"/>
</dbReference>
<dbReference type="CDD" id="cd00067">
    <property type="entry name" value="GAL4"/>
    <property type="match status" value="1"/>
</dbReference>
<dbReference type="AlphaFoldDB" id="A0A3D8SID1"/>
<evidence type="ECO:0000259" key="7">
    <source>
        <dbReference type="PROSITE" id="PS50048"/>
    </source>
</evidence>
<dbReference type="GO" id="GO:0008270">
    <property type="term" value="F:zinc ion binding"/>
    <property type="evidence" value="ECO:0007669"/>
    <property type="project" value="InterPro"/>
</dbReference>
<proteinExistence type="predicted"/>